<keyword evidence="1" id="KW-0175">Coiled coil</keyword>
<dbReference type="AlphaFoldDB" id="A0A0F7SUI9"/>
<accession>A0A0F7SUI9</accession>
<reference evidence="3" key="1">
    <citation type="submission" date="2014-08" db="EMBL/GenBank/DDBJ databases">
        <authorList>
            <person name="Sharma Rahul"/>
            <person name="Thines Marco"/>
        </authorList>
    </citation>
    <scope>NUCLEOTIDE SEQUENCE</scope>
</reference>
<protein>
    <submittedName>
        <fullName evidence="3">Thioredoxin-like fold</fullName>
    </submittedName>
</protein>
<dbReference type="PROSITE" id="PS51354">
    <property type="entry name" value="GLUTAREDOXIN_2"/>
    <property type="match status" value="1"/>
</dbReference>
<organism evidence="3">
    <name type="scientific">Phaffia rhodozyma</name>
    <name type="common">Yeast</name>
    <name type="synonym">Xanthophyllomyces dendrorhous</name>
    <dbReference type="NCBI Taxonomy" id="264483"/>
    <lineage>
        <taxon>Eukaryota</taxon>
        <taxon>Fungi</taxon>
        <taxon>Dikarya</taxon>
        <taxon>Basidiomycota</taxon>
        <taxon>Agaricomycotina</taxon>
        <taxon>Tremellomycetes</taxon>
        <taxon>Cystofilobasidiales</taxon>
        <taxon>Mrakiaceae</taxon>
        <taxon>Phaffia</taxon>
    </lineage>
</organism>
<proteinExistence type="predicted"/>
<dbReference type="EMBL" id="LN483332">
    <property type="protein sequence ID" value="CED85166.1"/>
    <property type="molecule type" value="Genomic_DNA"/>
</dbReference>
<feature type="region of interest" description="Disordered" evidence="2">
    <location>
        <begin position="1"/>
        <end position="70"/>
    </location>
</feature>
<feature type="coiled-coil region" evidence="1">
    <location>
        <begin position="391"/>
        <end position="421"/>
    </location>
</feature>
<feature type="compositionally biased region" description="Low complexity" evidence="2">
    <location>
        <begin position="46"/>
        <end position="58"/>
    </location>
</feature>
<sequence length="423" mass="47390">MAYPSMLPQFTNSPPVSPQLPASPRFHSPKGNYFGSFGIPSTPALSDGYESSDSESSGPETPRLGPKAWSTAFGANQTSSRKSFPLAANPVDFIHNIDDEQDDRERRRRRRGLAHGSNRTLKTMAFGPSFSKAKRSQFSRYAFYALTAFLVIFTFNRVFRPNSPTDVSLESNPSERVSVHSRAYQNSYFNTKRVAPNPETVRAIAKTRQAISKRSLFKWADERSELSSVLNFIITEEMNALPANMDPTSPVDPEVVLDFDPYTSTAEGQLIDMEVSFWETFPIVLVYRYADASAKKIQSQLDQLHIHPAPVTVDLEARSDAAVITPLVQRLVDYPIDQPMLFIGGELIGGLTEIQDLKESKLKSLIRASGAKIMVPKRRRADDDSDVEPVKTEAELEIEAERQLRSQYEEERKMAEAVNTESI</sequence>
<name>A0A0F7SUI9_PHARH</name>
<evidence type="ECO:0000256" key="2">
    <source>
        <dbReference type="SAM" id="MobiDB-lite"/>
    </source>
</evidence>
<dbReference type="Gene3D" id="3.40.30.10">
    <property type="entry name" value="Glutaredoxin"/>
    <property type="match status" value="1"/>
</dbReference>
<evidence type="ECO:0000256" key="1">
    <source>
        <dbReference type="SAM" id="Coils"/>
    </source>
</evidence>
<evidence type="ECO:0000313" key="3">
    <source>
        <dbReference type="EMBL" id="CED85166.1"/>
    </source>
</evidence>